<dbReference type="Proteomes" id="UP000619457">
    <property type="component" value="Unassembled WGS sequence"/>
</dbReference>
<evidence type="ECO:0000313" key="3">
    <source>
        <dbReference type="EMBL" id="GGZ18298.1"/>
    </source>
</evidence>
<reference evidence="3" key="1">
    <citation type="journal article" date="2014" name="Int. J. Syst. Evol. Microbiol.">
        <title>Complete genome sequence of Corynebacterium casei LMG S-19264T (=DSM 44701T), isolated from a smear-ripened cheese.</title>
        <authorList>
            <consortium name="US DOE Joint Genome Institute (JGI-PGF)"/>
            <person name="Walter F."/>
            <person name="Albersmeier A."/>
            <person name="Kalinowski J."/>
            <person name="Ruckert C."/>
        </authorList>
    </citation>
    <scope>NUCLEOTIDE SEQUENCE</scope>
    <source>
        <strain evidence="3">KCTC 12368</strain>
    </source>
</reference>
<evidence type="ECO:0000259" key="2">
    <source>
        <dbReference type="PROSITE" id="PS51724"/>
    </source>
</evidence>
<accession>A0A918UKF4</accession>
<name>A0A918UKF4_9BACT</name>
<dbReference type="EMBL" id="BMWX01000002">
    <property type="protein sequence ID" value="GGZ18298.1"/>
    <property type="molecule type" value="Genomic_DNA"/>
</dbReference>
<dbReference type="GO" id="GO:0042834">
    <property type="term" value="F:peptidoglycan binding"/>
    <property type="evidence" value="ECO:0007669"/>
    <property type="project" value="InterPro"/>
</dbReference>
<proteinExistence type="predicted"/>
<evidence type="ECO:0000313" key="4">
    <source>
        <dbReference type="Proteomes" id="UP000619457"/>
    </source>
</evidence>
<comment type="caution">
    <text evidence="3">The sequence shown here is derived from an EMBL/GenBank/DDBJ whole genome shotgun (WGS) entry which is preliminary data.</text>
</comment>
<organism evidence="3 4">
    <name type="scientific">Echinicola pacifica</name>
    <dbReference type="NCBI Taxonomy" id="346377"/>
    <lineage>
        <taxon>Bacteria</taxon>
        <taxon>Pseudomonadati</taxon>
        <taxon>Bacteroidota</taxon>
        <taxon>Cytophagia</taxon>
        <taxon>Cytophagales</taxon>
        <taxon>Cyclobacteriaceae</taxon>
        <taxon>Echinicola</taxon>
    </lineage>
</organism>
<reference evidence="3" key="2">
    <citation type="submission" date="2020-09" db="EMBL/GenBank/DDBJ databases">
        <authorList>
            <person name="Sun Q."/>
            <person name="Kim S."/>
        </authorList>
    </citation>
    <scope>NUCLEOTIDE SEQUENCE</scope>
    <source>
        <strain evidence="3">KCTC 12368</strain>
    </source>
</reference>
<evidence type="ECO:0000256" key="1">
    <source>
        <dbReference type="SAM" id="SignalP"/>
    </source>
</evidence>
<dbReference type="PROSITE" id="PS51257">
    <property type="entry name" value="PROKAR_LIPOPROTEIN"/>
    <property type="match status" value="1"/>
</dbReference>
<dbReference type="PROSITE" id="PS51724">
    <property type="entry name" value="SPOR"/>
    <property type="match status" value="1"/>
</dbReference>
<gene>
    <name evidence="3" type="ORF">GCM10007049_08050</name>
</gene>
<protein>
    <recommendedName>
        <fullName evidence="2">SPOR domain-containing protein</fullName>
    </recommendedName>
</protein>
<keyword evidence="1" id="KW-0732">Signal</keyword>
<sequence>MRPMKSSGVFLALVVGLLSACAGSSKISKSAAAYKNYDEDLTSYRASYPELPSEEQLDPSKLEGPVSQDAGEAIDQDLQMAMNRVAQENKDRGVYNGFTIMVYSGLDRDKAFSARNKLYNSLPEQVKVEMEYEQPRYLVKVGKYLNKIEAQPLYNTIKQEFSTARIIQQRFGDKPQEVLEPEAQ</sequence>
<keyword evidence="4" id="KW-1185">Reference proteome</keyword>
<dbReference type="AlphaFoldDB" id="A0A918UKF4"/>
<dbReference type="InterPro" id="IPR007730">
    <property type="entry name" value="SPOR-like_dom"/>
</dbReference>
<feature type="signal peptide" evidence="1">
    <location>
        <begin position="1"/>
        <end position="22"/>
    </location>
</feature>
<feature type="domain" description="SPOR" evidence="2">
    <location>
        <begin position="92"/>
        <end position="170"/>
    </location>
</feature>
<feature type="chain" id="PRO_5037918866" description="SPOR domain-containing protein" evidence="1">
    <location>
        <begin position="23"/>
        <end position="184"/>
    </location>
</feature>